<sequence>MFSNIFTAFKTMFLAVSLGAIALVFSGSLFVGSAWALQVADIPSLNEIKELNGQTWVIDDSETLSTNTQNTIAGKAAALAEATGIEVRVVAIKRIDMGQPAAEFAAELFDQWFPNDEAKANQVLLFLATEDHRTAIQTGAKAKEILPDAIAVSIADETMLYPARKANYNQAVNEGMARLEAVLKGNPDPGAPLLVVEEAETSNYATREETEASSSTVVVVILLILATLLPMATYYWLQSQS</sequence>
<evidence type="ECO:0000313" key="4">
    <source>
        <dbReference type="Proteomes" id="UP000631421"/>
    </source>
</evidence>
<dbReference type="AlphaFoldDB" id="A0A926Z6N8"/>
<evidence type="ECO:0000313" key="3">
    <source>
        <dbReference type="EMBL" id="MBD2150978.1"/>
    </source>
</evidence>
<dbReference type="PANTHER" id="PTHR30373:SF2">
    <property type="entry name" value="UPF0603 PROTEIN YGCG"/>
    <property type="match status" value="1"/>
</dbReference>
<comment type="caution">
    <text evidence="3">The sequence shown here is derived from an EMBL/GenBank/DDBJ whole genome shotgun (WGS) entry which is preliminary data.</text>
</comment>
<dbReference type="Proteomes" id="UP000631421">
    <property type="component" value="Unassembled WGS sequence"/>
</dbReference>
<dbReference type="NCBIfam" id="NF047379">
    <property type="entry name" value="photo_II_Psb32"/>
    <property type="match status" value="1"/>
</dbReference>
<organism evidence="3 4">
    <name type="scientific">Pseudanabaena cinerea FACHB-1277</name>
    <dbReference type="NCBI Taxonomy" id="2949581"/>
    <lineage>
        <taxon>Bacteria</taxon>
        <taxon>Bacillati</taxon>
        <taxon>Cyanobacteriota</taxon>
        <taxon>Cyanophyceae</taxon>
        <taxon>Pseudanabaenales</taxon>
        <taxon>Pseudanabaenaceae</taxon>
        <taxon>Pseudanabaena</taxon>
        <taxon>Pseudanabaena cinerea</taxon>
    </lineage>
</organism>
<keyword evidence="1" id="KW-1133">Transmembrane helix</keyword>
<dbReference type="RefSeq" id="WP_190351339.1">
    <property type="nucleotide sequence ID" value="NZ_JACJPY010000038.1"/>
</dbReference>
<feature type="domain" description="TPM" evidence="2">
    <location>
        <begin position="57"/>
        <end position="181"/>
    </location>
</feature>
<gene>
    <name evidence="3" type="ORF">H6F44_12735</name>
</gene>
<keyword evidence="4" id="KW-1185">Reference proteome</keyword>
<dbReference type="Gene3D" id="3.10.310.50">
    <property type="match status" value="1"/>
</dbReference>
<dbReference type="PANTHER" id="PTHR30373">
    <property type="entry name" value="UPF0603 PROTEIN YGCG"/>
    <property type="match status" value="1"/>
</dbReference>
<dbReference type="EMBL" id="JACJPY010000038">
    <property type="protein sequence ID" value="MBD2150978.1"/>
    <property type="molecule type" value="Genomic_DNA"/>
</dbReference>
<reference evidence="3" key="1">
    <citation type="journal article" date="2015" name="ISME J.">
        <title>Draft Genome Sequence of Streptomyces incarnatus NRRL8089, which Produces the Nucleoside Antibiotic Sinefungin.</title>
        <authorList>
            <person name="Oshima K."/>
            <person name="Hattori M."/>
            <person name="Shimizu H."/>
            <person name="Fukuda K."/>
            <person name="Nemoto M."/>
            <person name="Inagaki K."/>
            <person name="Tamura T."/>
        </authorList>
    </citation>
    <scope>NUCLEOTIDE SEQUENCE</scope>
    <source>
        <strain evidence="3">FACHB-1277</strain>
    </source>
</reference>
<keyword evidence="1" id="KW-0472">Membrane</keyword>
<name>A0A926Z6N8_9CYAN</name>
<evidence type="ECO:0000256" key="1">
    <source>
        <dbReference type="SAM" id="Phobius"/>
    </source>
</evidence>
<protein>
    <submittedName>
        <fullName evidence="3">TPM domain-containing protein</fullName>
    </submittedName>
</protein>
<evidence type="ECO:0000259" key="2">
    <source>
        <dbReference type="Pfam" id="PF04536"/>
    </source>
</evidence>
<accession>A0A926Z6N8</accession>
<reference evidence="3" key="2">
    <citation type="submission" date="2020-08" db="EMBL/GenBank/DDBJ databases">
        <authorList>
            <person name="Chen M."/>
            <person name="Teng W."/>
            <person name="Zhao L."/>
            <person name="Hu C."/>
            <person name="Zhou Y."/>
            <person name="Han B."/>
            <person name="Song L."/>
            <person name="Shu W."/>
        </authorList>
    </citation>
    <scope>NUCLEOTIDE SEQUENCE</scope>
    <source>
        <strain evidence="3">FACHB-1277</strain>
    </source>
</reference>
<feature type="transmembrane region" description="Helical" evidence="1">
    <location>
        <begin position="217"/>
        <end position="237"/>
    </location>
</feature>
<proteinExistence type="predicted"/>
<keyword evidence="1" id="KW-0812">Transmembrane</keyword>
<dbReference type="Pfam" id="PF04536">
    <property type="entry name" value="TPM_phosphatase"/>
    <property type="match status" value="1"/>
</dbReference>
<dbReference type="InterPro" id="IPR007621">
    <property type="entry name" value="TPM_dom"/>
</dbReference>